<proteinExistence type="predicted"/>
<accession>A0AAD3TZU5</accession>
<dbReference type="AlphaFoldDB" id="A0AAD3TZU5"/>
<keyword evidence="6" id="KW-1185">Reference proteome</keyword>
<keyword evidence="2" id="KW-0963">Cytoplasm</keyword>
<feature type="region of interest" description="Disordered" evidence="3">
    <location>
        <begin position="750"/>
        <end position="812"/>
    </location>
</feature>
<comment type="caution">
    <text evidence="5">The sequence shown here is derived from an EMBL/GenBank/DDBJ whole genome shotgun (WGS) entry which is preliminary data.</text>
</comment>
<dbReference type="EMBL" id="BTCM01000009">
    <property type="protein sequence ID" value="GMK59921.1"/>
    <property type="molecule type" value="Genomic_DNA"/>
</dbReference>
<reference evidence="5" key="1">
    <citation type="journal article" date="2023" name="BMC Genomics">
        <title>Chromosome-level genome assemblies of Cutaneotrichosporon spp. (Trichosporonales, Basidiomycota) reveal imbalanced evolution between nucleotide sequences and chromosome synteny.</title>
        <authorList>
            <person name="Kobayashi Y."/>
            <person name="Kayamori A."/>
            <person name="Aoki K."/>
            <person name="Shiwa Y."/>
            <person name="Matsutani M."/>
            <person name="Fujita N."/>
            <person name="Sugita T."/>
            <person name="Iwasaki W."/>
            <person name="Tanaka N."/>
            <person name="Takashima M."/>
        </authorList>
    </citation>
    <scope>NUCLEOTIDE SEQUENCE</scope>
    <source>
        <strain evidence="5">HIS016</strain>
    </source>
</reference>
<feature type="compositionally biased region" description="Basic and acidic residues" evidence="3">
    <location>
        <begin position="934"/>
        <end position="950"/>
    </location>
</feature>
<evidence type="ECO:0000313" key="5">
    <source>
        <dbReference type="EMBL" id="GMK59921.1"/>
    </source>
</evidence>
<feature type="region of interest" description="Disordered" evidence="3">
    <location>
        <begin position="115"/>
        <end position="221"/>
    </location>
</feature>
<feature type="region of interest" description="Disordered" evidence="3">
    <location>
        <begin position="1"/>
        <end position="103"/>
    </location>
</feature>
<dbReference type="GO" id="GO:0005737">
    <property type="term" value="C:cytoplasm"/>
    <property type="evidence" value="ECO:0007669"/>
    <property type="project" value="UniProtKB-SubCell"/>
</dbReference>
<dbReference type="SMART" id="SM00325">
    <property type="entry name" value="RhoGEF"/>
    <property type="match status" value="1"/>
</dbReference>
<feature type="compositionally biased region" description="Low complexity" evidence="3">
    <location>
        <begin position="351"/>
        <end position="366"/>
    </location>
</feature>
<evidence type="ECO:0000259" key="4">
    <source>
        <dbReference type="PROSITE" id="PS50010"/>
    </source>
</evidence>
<dbReference type="Proteomes" id="UP001222932">
    <property type="component" value="Unassembled WGS sequence"/>
</dbReference>
<gene>
    <name evidence="5" type="ORF">CspeluHIS016_0901380</name>
</gene>
<dbReference type="PANTHER" id="PTHR46006:SF7">
    <property type="entry name" value="DH DOMAIN-CONTAINING PROTEIN"/>
    <property type="match status" value="1"/>
</dbReference>
<feature type="compositionally biased region" description="Low complexity" evidence="3">
    <location>
        <begin position="862"/>
        <end position="871"/>
    </location>
</feature>
<protein>
    <recommendedName>
        <fullName evidence="4">DH domain-containing protein</fullName>
    </recommendedName>
</protein>
<evidence type="ECO:0000256" key="2">
    <source>
        <dbReference type="ARBA" id="ARBA00022490"/>
    </source>
</evidence>
<dbReference type="InterPro" id="IPR051480">
    <property type="entry name" value="Endocytic_GEF_Adapter"/>
</dbReference>
<dbReference type="PROSITE" id="PS50010">
    <property type="entry name" value="DH_2"/>
    <property type="match status" value="1"/>
</dbReference>
<feature type="compositionally biased region" description="Low complexity" evidence="3">
    <location>
        <begin position="831"/>
        <end position="840"/>
    </location>
</feature>
<name>A0AAD3TZU5_9TREE</name>
<evidence type="ECO:0000313" key="6">
    <source>
        <dbReference type="Proteomes" id="UP001222932"/>
    </source>
</evidence>
<feature type="region of interest" description="Disordered" evidence="3">
    <location>
        <begin position="828"/>
        <end position="1041"/>
    </location>
</feature>
<feature type="compositionally biased region" description="Polar residues" evidence="3">
    <location>
        <begin position="915"/>
        <end position="931"/>
    </location>
</feature>
<feature type="compositionally biased region" description="Low complexity" evidence="3">
    <location>
        <begin position="165"/>
        <end position="178"/>
    </location>
</feature>
<dbReference type="GO" id="GO:0035025">
    <property type="term" value="P:positive regulation of Rho protein signal transduction"/>
    <property type="evidence" value="ECO:0007669"/>
    <property type="project" value="TreeGrafter"/>
</dbReference>
<dbReference type="GO" id="GO:0005085">
    <property type="term" value="F:guanyl-nucleotide exchange factor activity"/>
    <property type="evidence" value="ECO:0007669"/>
    <property type="project" value="InterPro"/>
</dbReference>
<feature type="compositionally biased region" description="Polar residues" evidence="3">
    <location>
        <begin position="132"/>
        <end position="143"/>
    </location>
</feature>
<feature type="compositionally biased region" description="Polar residues" evidence="3">
    <location>
        <begin position="185"/>
        <end position="194"/>
    </location>
</feature>
<dbReference type="PANTHER" id="PTHR46006">
    <property type="entry name" value="RHO GUANINE NUCLEOTIDE EXCHANGE FACTOR AT 64C, ISOFORM A"/>
    <property type="match status" value="1"/>
</dbReference>
<dbReference type="InterPro" id="IPR035899">
    <property type="entry name" value="DBL_dom_sf"/>
</dbReference>
<feature type="compositionally biased region" description="Polar residues" evidence="3">
    <location>
        <begin position="201"/>
        <end position="221"/>
    </location>
</feature>
<feature type="compositionally biased region" description="Polar residues" evidence="3">
    <location>
        <begin position="68"/>
        <end position="77"/>
    </location>
</feature>
<comment type="subcellular location">
    <subcellularLocation>
        <location evidence="1">Cytoplasm</location>
    </subcellularLocation>
</comment>
<feature type="domain" description="DH" evidence="4">
    <location>
        <begin position="249"/>
        <end position="590"/>
    </location>
</feature>
<sequence length="1086" mass="118908">MKSLWGRFKPAQAGPSTSRPSLDATPVDRSDDTVKATNARSFRRLRLTDIHPETSTSASGDAEPSRGYSATSYSSLTKELPPRPVTPGALADLSPPVPLKDTHDLPNVIEEWRAQQARASQSTDNVKKVAFQSPQRPHGTSSDGDLRGRAAASAGPSHQRDHSPTSRSSSRNSIHDSTPMAMRRGSTSTSQASLTHMAHSPTKSLLSQATLAPSESSATSAQSYIPLPESWTAAMDDELIANLGPRERARQEVLWEIVSSEERYVQELAKLNETFCMALLPARETQPLGLPDPLILTRTTSPVTSSGSQDLQDFLPIASQYSAPRKSTDSFRSDDDSSAARMNALAALTRSTVSSQPTSHSQSVSHDTLDRGLGGRLHGQARTLPLNRTSRSTHHNKNDGHSRITSRSSITSMLNGPVTLPDDLEQVLTVISSGILEGHVKLVTALRKRYDEQFPLVRSLADVFTSHSDILREYATYILHLERALAQIDEAAALSTSIATGSRSRRSSRRLEETQLGRLSKTLAQLDELATQRGEAGLAISLSKPFQRLLKYPLLFQNLLFNTSPSTREYEATLAMVDEVETIVRSIEDEKSSSEERERARDAWARIEGIERNKQLMAPKPTRLLVSETLVPPNEKKGKASHRLSEMLKYRNMEQWIVRFTDVSLLCERTGYTSLPMSSKNRLKSESQTDLSMRRMSSSKRGQSLKQRNLYRVLKVYEWHERAPKPETPPPRLSLDYKRTSLDAMRRASVDHYRRPSLDHHPTLDKLLETPRATGSAVTPRKVPMKTVDGSPSKLTPRRRASSPARTDDAQSEVMSVMSFAFRGEARPLPRGSTARARGGTTLGGPSQRALMPSMIDERKASGGMSSSAAANAKFAHRLRSSEELAQSAPTVRPASRMRRSLPPAMALTPAGGRRTTTPASQRPPWNSSMRPISGREERELEEKEKDRRPPSVARVRPTRPESAAARSRSSASEREPLADAANGKDKMSDASSASGRGGTVTIRGPPAVKTSGGVKAKGRGSDIENVPQEEEEVPLEQQKGVSAVSVTKTNVEVVVDRAEKPAAKALTGVAARIAALEGRNLGRHI</sequence>
<dbReference type="Pfam" id="PF00621">
    <property type="entry name" value="RhoGEF"/>
    <property type="match status" value="1"/>
</dbReference>
<feature type="compositionally biased region" description="Basic and acidic residues" evidence="3">
    <location>
        <begin position="972"/>
        <end position="989"/>
    </location>
</feature>
<feature type="region of interest" description="Disordered" evidence="3">
    <location>
        <begin position="676"/>
        <end position="707"/>
    </location>
</feature>
<feature type="compositionally biased region" description="Low complexity" evidence="3">
    <location>
        <begin position="961"/>
        <end position="971"/>
    </location>
</feature>
<evidence type="ECO:0000256" key="1">
    <source>
        <dbReference type="ARBA" id="ARBA00004496"/>
    </source>
</evidence>
<feature type="region of interest" description="Disordered" evidence="3">
    <location>
        <begin position="349"/>
        <end position="410"/>
    </location>
</feature>
<dbReference type="InterPro" id="IPR000219">
    <property type="entry name" value="DH_dom"/>
</dbReference>
<evidence type="ECO:0000256" key="3">
    <source>
        <dbReference type="SAM" id="MobiDB-lite"/>
    </source>
</evidence>
<reference evidence="5" key="2">
    <citation type="submission" date="2023-06" db="EMBL/GenBank/DDBJ databases">
        <authorList>
            <person name="Kobayashi Y."/>
            <person name="Kayamori A."/>
            <person name="Aoki K."/>
            <person name="Shiwa Y."/>
            <person name="Fujita N."/>
            <person name="Sugita T."/>
            <person name="Iwasaki W."/>
            <person name="Tanaka N."/>
            <person name="Takashima M."/>
        </authorList>
    </citation>
    <scope>NUCLEOTIDE SEQUENCE</scope>
    <source>
        <strain evidence="5">HIS016</strain>
    </source>
</reference>
<feature type="compositionally biased region" description="Basic and acidic residues" evidence="3">
    <location>
        <begin position="750"/>
        <end position="769"/>
    </location>
</feature>
<organism evidence="5 6">
    <name type="scientific">Cutaneotrichosporon spelunceum</name>
    <dbReference type="NCBI Taxonomy" id="1672016"/>
    <lineage>
        <taxon>Eukaryota</taxon>
        <taxon>Fungi</taxon>
        <taxon>Dikarya</taxon>
        <taxon>Basidiomycota</taxon>
        <taxon>Agaricomycotina</taxon>
        <taxon>Tremellomycetes</taxon>
        <taxon>Trichosporonales</taxon>
        <taxon>Trichosporonaceae</taxon>
        <taxon>Cutaneotrichosporon</taxon>
    </lineage>
</organism>
<dbReference type="Gene3D" id="1.20.900.10">
    <property type="entry name" value="Dbl homology (DH) domain"/>
    <property type="match status" value="2"/>
</dbReference>
<dbReference type="SUPFAM" id="SSF48065">
    <property type="entry name" value="DBL homology domain (DH-domain)"/>
    <property type="match status" value="1"/>
</dbReference>